<proteinExistence type="predicted"/>
<name>A0A644ZUK7_9ZZZZ</name>
<comment type="caution">
    <text evidence="1">The sequence shown here is derived from an EMBL/GenBank/DDBJ whole genome shotgun (WGS) entry which is preliminary data.</text>
</comment>
<organism evidence="1">
    <name type="scientific">bioreactor metagenome</name>
    <dbReference type="NCBI Taxonomy" id="1076179"/>
    <lineage>
        <taxon>unclassified sequences</taxon>
        <taxon>metagenomes</taxon>
        <taxon>ecological metagenomes</taxon>
    </lineage>
</organism>
<accession>A0A644ZUK7</accession>
<reference evidence="1" key="1">
    <citation type="submission" date="2019-08" db="EMBL/GenBank/DDBJ databases">
        <authorList>
            <person name="Kucharzyk K."/>
            <person name="Murdoch R.W."/>
            <person name="Higgins S."/>
            <person name="Loffler F."/>
        </authorList>
    </citation>
    <scope>NUCLEOTIDE SEQUENCE</scope>
</reference>
<protein>
    <submittedName>
        <fullName evidence="1">Uncharacterized protein</fullName>
    </submittedName>
</protein>
<dbReference type="AlphaFoldDB" id="A0A644ZUK7"/>
<sequence>MIELAVECQKLLVVQLDDLLWVSTRLKGKGSIGKKRTDRTLADNRIVVGTIAEHLVVDNTLKVTGLPITDESHSFLPESLLPKQGSKDRIGVDMEEVVKILFQGTCSRIERLVRVGHRVHERVGAPLEQGHEGVAHRIALGPSQHTVFENVGDAAVVAGECAEDVAEEQLSVIIDQLEDFEVGFNMLEEIPGSLVLLQMGNFHQLESGNLITNSPNAFTHAWALLMTGH</sequence>
<gene>
    <name evidence="1" type="ORF">SDC9_91220</name>
</gene>
<dbReference type="EMBL" id="VSSQ01010517">
    <property type="protein sequence ID" value="MPM44542.1"/>
    <property type="molecule type" value="Genomic_DNA"/>
</dbReference>
<evidence type="ECO:0000313" key="1">
    <source>
        <dbReference type="EMBL" id="MPM44542.1"/>
    </source>
</evidence>